<keyword evidence="2" id="KW-0479">Metal-binding</keyword>
<organism evidence="6 7">
    <name type="scientific">Miscanthus lutarioriparius</name>
    <dbReference type="NCBI Taxonomy" id="422564"/>
    <lineage>
        <taxon>Eukaryota</taxon>
        <taxon>Viridiplantae</taxon>
        <taxon>Streptophyta</taxon>
        <taxon>Embryophyta</taxon>
        <taxon>Tracheophyta</taxon>
        <taxon>Spermatophyta</taxon>
        <taxon>Magnoliopsida</taxon>
        <taxon>Liliopsida</taxon>
        <taxon>Poales</taxon>
        <taxon>Poaceae</taxon>
        <taxon>PACMAD clade</taxon>
        <taxon>Panicoideae</taxon>
        <taxon>Andropogonodae</taxon>
        <taxon>Andropogoneae</taxon>
        <taxon>Saccharinae</taxon>
        <taxon>Miscanthus</taxon>
    </lineage>
</organism>
<evidence type="ECO:0000259" key="5">
    <source>
        <dbReference type="Pfam" id="PF00149"/>
    </source>
</evidence>
<evidence type="ECO:0000256" key="3">
    <source>
        <dbReference type="ARBA" id="ARBA00023211"/>
    </source>
</evidence>
<keyword evidence="7" id="KW-1185">Reference proteome</keyword>
<dbReference type="PRINTS" id="PR00114">
    <property type="entry name" value="STPHPHTASE"/>
</dbReference>
<comment type="caution">
    <text evidence="6">The sequence shown here is derived from an EMBL/GenBank/DDBJ whole genome shotgun (WGS) entry which is preliminary data.</text>
</comment>
<reference evidence="6" key="1">
    <citation type="submission" date="2020-10" db="EMBL/GenBank/DDBJ databases">
        <authorList>
            <person name="Han B."/>
            <person name="Lu T."/>
            <person name="Zhao Q."/>
            <person name="Huang X."/>
            <person name="Zhao Y."/>
        </authorList>
    </citation>
    <scope>NUCLEOTIDE SEQUENCE</scope>
</reference>
<dbReference type="PANTHER" id="PTHR45668:SF9">
    <property type="entry name" value="SERINE_THREONINE-PROTEIN PHOSPHATASE 7"/>
    <property type="match status" value="1"/>
</dbReference>
<name>A0A811SBR6_9POAL</name>
<comment type="cofactor">
    <cofactor evidence="1">
        <name>Mn(2+)</name>
        <dbReference type="ChEBI" id="CHEBI:29035"/>
    </cofactor>
</comment>
<dbReference type="SUPFAM" id="SSF56300">
    <property type="entry name" value="Metallo-dependent phosphatases"/>
    <property type="match status" value="1"/>
</dbReference>
<evidence type="ECO:0000256" key="4">
    <source>
        <dbReference type="SAM" id="MobiDB-lite"/>
    </source>
</evidence>
<feature type="region of interest" description="Disordered" evidence="4">
    <location>
        <begin position="296"/>
        <end position="322"/>
    </location>
</feature>
<evidence type="ECO:0000256" key="1">
    <source>
        <dbReference type="ARBA" id="ARBA00001936"/>
    </source>
</evidence>
<dbReference type="GO" id="GO:0016787">
    <property type="term" value="F:hydrolase activity"/>
    <property type="evidence" value="ECO:0007669"/>
    <property type="project" value="InterPro"/>
</dbReference>
<evidence type="ECO:0000313" key="6">
    <source>
        <dbReference type="EMBL" id="CAD6338008.1"/>
    </source>
</evidence>
<dbReference type="Pfam" id="PF00149">
    <property type="entry name" value="Metallophos"/>
    <property type="match status" value="1"/>
</dbReference>
<dbReference type="OrthoDB" id="445564at2759"/>
<dbReference type="GO" id="GO:0046872">
    <property type="term" value="F:metal ion binding"/>
    <property type="evidence" value="ECO:0007669"/>
    <property type="project" value="UniProtKB-KW"/>
</dbReference>
<evidence type="ECO:0000256" key="2">
    <source>
        <dbReference type="ARBA" id="ARBA00022723"/>
    </source>
</evidence>
<dbReference type="EMBL" id="CAJGYO010000018">
    <property type="protein sequence ID" value="CAD6338008.1"/>
    <property type="molecule type" value="Genomic_DNA"/>
</dbReference>
<keyword evidence="3" id="KW-0464">Manganese</keyword>
<evidence type="ECO:0000313" key="7">
    <source>
        <dbReference type="Proteomes" id="UP000604825"/>
    </source>
</evidence>
<dbReference type="AlphaFoldDB" id="A0A811SBR6"/>
<dbReference type="PANTHER" id="PTHR45668">
    <property type="entry name" value="SERINE/THREONINE-PROTEIN PHOSPHATASE 5-RELATED"/>
    <property type="match status" value="1"/>
</dbReference>
<accession>A0A811SBR6</accession>
<gene>
    <name evidence="6" type="ORF">NCGR_LOCUS62106</name>
</gene>
<proteinExistence type="predicted"/>
<dbReference type="InterPro" id="IPR029052">
    <property type="entry name" value="Metallo-depent_PP-like"/>
</dbReference>
<feature type="compositionally biased region" description="Pro residues" evidence="4">
    <location>
        <begin position="301"/>
        <end position="312"/>
    </location>
</feature>
<dbReference type="InterPro" id="IPR006186">
    <property type="entry name" value="Ser/Thr-sp_prot-phosphatase"/>
</dbReference>
<feature type="domain" description="Calcineurin-like phosphoesterase" evidence="5">
    <location>
        <begin position="446"/>
        <end position="501"/>
    </location>
</feature>
<dbReference type="Gene3D" id="3.60.21.10">
    <property type="match status" value="1"/>
</dbReference>
<dbReference type="Proteomes" id="UP000604825">
    <property type="component" value="Unassembled WGS sequence"/>
</dbReference>
<dbReference type="InterPro" id="IPR051134">
    <property type="entry name" value="PPP_phosphatase"/>
</dbReference>
<protein>
    <recommendedName>
        <fullName evidence="5">Calcineurin-like phosphoesterase domain-containing protein</fullName>
    </recommendedName>
</protein>
<sequence length="510" mass="56315">MTPSTARRPLLAQISVTHHLRRFPIRLGFKKCLRHDRALCDACTRRTSAVRCWLSVVLDVVVVERFDIGSSPTTSSRRRICRAGEVYAFDLFGETDELDAPTMGTHGCPWPHEMMWWFGGPHYAAVTYMPVLAWVLSELCYRDQELWCTRKRLVFDIFVEPYCPERVARQFGRAQVFPLPRLEFDGSHGYSRKGQGIAFEQSWVDRMVLWVNDWAQAAADVHDLGGPFDEGTYQEYLHWFHGATRVRCFPVPVEAAPHEAKITDTFVMEPPAAFHALTDICSDVGNELLSYAQRFEQTPPTGVPPPPPPPPVVGSGGCSGPSQQRVPVLGTCASCSDYTEGTSSLAHAMSQRDGDAIAAAAAATDPSPDPTPASPVVKWPEGGALTRDWVAGLASTLDWCSRHLPADCLLEVLPAALVQRLVLAAAAILHREPNLVRVNPRPGQAVVVVGDVHGQLHDVIFLLRDAGFPSEDRIFVFNGDYVDRGAWGLETFLLLLAWKVNSAADPPTRC</sequence>
<dbReference type="InterPro" id="IPR004843">
    <property type="entry name" value="Calcineurin-like_PHP"/>
</dbReference>